<keyword evidence="1" id="KW-0812">Transmembrane</keyword>
<feature type="transmembrane region" description="Helical" evidence="1">
    <location>
        <begin position="87"/>
        <end position="110"/>
    </location>
</feature>
<sequence length="186" mass="21256">MEGNSSVARKRSNNDSANIVHEPLDYEPSGWLQTTLVSFNSSREEFVKKNSSAMKIIMTFILNGLVIGFFIGCFFYWLVISKEPLELCYGFGSLIAFLSIVYFFIIYFTIVKRYCGDWFESAVWNPAEKAFMKLISLTGLAFLLFIACSSDYSFSSYSVYYSSDGTQGDTLCNVSLIRLQRFYHTE</sequence>
<keyword evidence="1" id="KW-0472">Membrane</keyword>
<feature type="transmembrane region" description="Helical" evidence="1">
    <location>
        <begin position="56"/>
        <end position="80"/>
    </location>
</feature>
<evidence type="ECO:0000313" key="3">
    <source>
        <dbReference type="Proteomes" id="UP000324832"/>
    </source>
</evidence>
<keyword evidence="1" id="KW-1133">Transmembrane helix</keyword>
<organism evidence="2 3">
    <name type="scientific">Leptidea sinapis</name>
    <dbReference type="NCBI Taxonomy" id="189913"/>
    <lineage>
        <taxon>Eukaryota</taxon>
        <taxon>Metazoa</taxon>
        <taxon>Ecdysozoa</taxon>
        <taxon>Arthropoda</taxon>
        <taxon>Hexapoda</taxon>
        <taxon>Insecta</taxon>
        <taxon>Pterygota</taxon>
        <taxon>Neoptera</taxon>
        <taxon>Endopterygota</taxon>
        <taxon>Lepidoptera</taxon>
        <taxon>Glossata</taxon>
        <taxon>Ditrysia</taxon>
        <taxon>Papilionoidea</taxon>
        <taxon>Pieridae</taxon>
        <taxon>Dismorphiinae</taxon>
        <taxon>Leptidea</taxon>
    </lineage>
</organism>
<keyword evidence="3" id="KW-1185">Reference proteome</keyword>
<evidence type="ECO:0000256" key="1">
    <source>
        <dbReference type="SAM" id="Phobius"/>
    </source>
</evidence>
<accession>A0A5E4Q9U2</accession>
<dbReference type="AlphaFoldDB" id="A0A5E4Q9U2"/>
<evidence type="ECO:0000313" key="2">
    <source>
        <dbReference type="EMBL" id="VVC95004.1"/>
    </source>
</evidence>
<dbReference type="Proteomes" id="UP000324832">
    <property type="component" value="Unassembled WGS sequence"/>
</dbReference>
<gene>
    <name evidence="2" type="ORF">LSINAPIS_LOCUS6822</name>
</gene>
<reference evidence="2 3" key="1">
    <citation type="submission" date="2017-07" db="EMBL/GenBank/DDBJ databases">
        <authorList>
            <person name="Talla V."/>
            <person name="Backstrom N."/>
        </authorList>
    </citation>
    <scope>NUCLEOTIDE SEQUENCE [LARGE SCALE GENOMIC DNA]</scope>
</reference>
<feature type="transmembrane region" description="Helical" evidence="1">
    <location>
        <begin position="130"/>
        <end position="148"/>
    </location>
</feature>
<proteinExistence type="predicted"/>
<dbReference type="EMBL" id="FZQP02002203">
    <property type="protein sequence ID" value="VVC95004.1"/>
    <property type="molecule type" value="Genomic_DNA"/>
</dbReference>
<name>A0A5E4Q9U2_9NEOP</name>
<protein>
    <submittedName>
        <fullName evidence="2">Uncharacterized protein</fullName>
    </submittedName>
</protein>